<dbReference type="RefSeq" id="WP_142258346.1">
    <property type="nucleotide sequence ID" value="NZ_BMPV01000006.1"/>
</dbReference>
<reference evidence="27 28" key="1">
    <citation type="submission" date="2019-06" db="EMBL/GenBank/DDBJ databases">
        <title>Sequencing the genomes of 1000 actinobacteria strains.</title>
        <authorList>
            <person name="Klenk H.-P."/>
        </authorList>
    </citation>
    <scope>NUCLEOTIDE SEQUENCE [LARGE SCALE GENOMIC DNA]</scope>
    <source>
        <strain evidence="27 28">DSM 43186</strain>
    </source>
</reference>
<dbReference type="InterPro" id="IPR050980">
    <property type="entry name" value="2C_sensor_his_kinase"/>
</dbReference>
<keyword evidence="13" id="KW-0067">ATP-binding</keyword>
<evidence type="ECO:0000256" key="14">
    <source>
        <dbReference type="ARBA" id="ARBA00022842"/>
    </source>
</evidence>
<dbReference type="GO" id="GO:0004721">
    <property type="term" value="F:phosphoprotein phosphatase activity"/>
    <property type="evidence" value="ECO:0007669"/>
    <property type="project" value="UniProtKB-KW"/>
</dbReference>
<evidence type="ECO:0000256" key="9">
    <source>
        <dbReference type="ARBA" id="ARBA00022692"/>
    </source>
</evidence>
<dbReference type="InterPro" id="IPR036097">
    <property type="entry name" value="HisK_dim/P_sf"/>
</dbReference>
<dbReference type="EMBL" id="VFPQ01000001">
    <property type="protein sequence ID" value="TQM74130.1"/>
    <property type="molecule type" value="Genomic_DNA"/>
</dbReference>
<evidence type="ECO:0000256" key="6">
    <source>
        <dbReference type="ARBA" id="ARBA00022475"/>
    </source>
</evidence>
<evidence type="ECO:0000256" key="11">
    <source>
        <dbReference type="ARBA" id="ARBA00022777"/>
    </source>
</evidence>
<dbReference type="CDD" id="cd00082">
    <property type="entry name" value="HisKA"/>
    <property type="match status" value="1"/>
</dbReference>
<evidence type="ECO:0000256" key="7">
    <source>
        <dbReference type="ARBA" id="ARBA00022553"/>
    </source>
</evidence>
<keyword evidence="9 24" id="KW-0812">Transmembrane</keyword>
<gene>
    <name evidence="27" type="ORF">FHX40_0793</name>
</gene>
<evidence type="ECO:0000256" key="17">
    <source>
        <dbReference type="ARBA" id="ARBA00023012"/>
    </source>
</evidence>
<evidence type="ECO:0000313" key="28">
    <source>
        <dbReference type="Proteomes" id="UP000319213"/>
    </source>
</evidence>
<evidence type="ECO:0000313" key="27">
    <source>
        <dbReference type="EMBL" id="TQM74130.1"/>
    </source>
</evidence>
<dbReference type="InterPro" id="IPR004358">
    <property type="entry name" value="Sig_transdc_His_kin-like_C"/>
</dbReference>
<keyword evidence="24" id="KW-0472">Membrane</keyword>
<dbReference type="GO" id="GO:0005886">
    <property type="term" value="C:plasma membrane"/>
    <property type="evidence" value="ECO:0007669"/>
    <property type="project" value="UniProtKB-SubCell"/>
</dbReference>
<keyword evidence="6" id="KW-1003">Cell membrane</keyword>
<comment type="caution">
    <text evidence="27">The sequence shown here is derived from an EMBL/GenBank/DDBJ whole genome shotgun (WGS) entry which is preliminary data.</text>
</comment>
<name>A0A543IU75_9ACTN</name>
<comment type="catalytic activity">
    <reaction evidence="1">
        <text>ATP + protein L-histidine = ADP + protein N-phospho-L-histidine.</text>
        <dbReference type="EC" id="2.7.13.3"/>
    </reaction>
</comment>
<dbReference type="PANTHER" id="PTHR44936">
    <property type="entry name" value="SENSOR PROTEIN CREC"/>
    <property type="match status" value="1"/>
</dbReference>
<dbReference type="SUPFAM" id="SSF47384">
    <property type="entry name" value="Homodimeric domain of signal transducing histidine kinase"/>
    <property type="match status" value="1"/>
</dbReference>
<keyword evidence="15" id="KW-0904">Protein phosphatase</keyword>
<evidence type="ECO:0000256" key="4">
    <source>
        <dbReference type="ARBA" id="ARBA00004651"/>
    </source>
</evidence>
<evidence type="ECO:0000256" key="3">
    <source>
        <dbReference type="ARBA" id="ARBA00001946"/>
    </source>
</evidence>
<evidence type="ECO:0000259" key="26">
    <source>
        <dbReference type="PROSITE" id="PS50885"/>
    </source>
</evidence>
<evidence type="ECO:0000256" key="22">
    <source>
        <dbReference type="ARBA" id="ARBA00041776"/>
    </source>
</evidence>
<evidence type="ECO:0000256" key="13">
    <source>
        <dbReference type="ARBA" id="ARBA00022840"/>
    </source>
</evidence>
<feature type="domain" description="Histidine kinase" evidence="25">
    <location>
        <begin position="227"/>
        <end position="458"/>
    </location>
</feature>
<evidence type="ECO:0000256" key="8">
    <source>
        <dbReference type="ARBA" id="ARBA00022679"/>
    </source>
</evidence>
<keyword evidence="7" id="KW-0597">Phosphoprotein</keyword>
<dbReference type="InterPro" id="IPR003661">
    <property type="entry name" value="HisK_dim/P_dom"/>
</dbReference>
<dbReference type="InterPro" id="IPR005467">
    <property type="entry name" value="His_kinase_dom"/>
</dbReference>
<evidence type="ECO:0000256" key="10">
    <source>
        <dbReference type="ARBA" id="ARBA00022741"/>
    </source>
</evidence>
<evidence type="ECO:0000256" key="5">
    <source>
        <dbReference type="ARBA" id="ARBA00012438"/>
    </source>
</evidence>
<keyword evidence="18" id="KW-0346">Stress response</keyword>
<comment type="cofactor">
    <cofactor evidence="2">
        <name>Mn(2+)</name>
        <dbReference type="ChEBI" id="CHEBI:29035"/>
    </cofactor>
</comment>
<keyword evidence="19" id="KW-0843">Virulence</keyword>
<evidence type="ECO:0000256" key="1">
    <source>
        <dbReference type="ARBA" id="ARBA00000085"/>
    </source>
</evidence>
<feature type="transmembrane region" description="Helical" evidence="24">
    <location>
        <begin position="144"/>
        <end position="165"/>
    </location>
</feature>
<evidence type="ECO:0000256" key="16">
    <source>
        <dbReference type="ARBA" id="ARBA00022989"/>
    </source>
</evidence>
<evidence type="ECO:0000256" key="2">
    <source>
        <dbReference type="ARBA" id="ARBA00001936"/>
    </source>
</evidence>
<evidence type="ECO:0000256" key="12">
    <source>
        <dbReference type="ARBA" id="ARBA00022801"/>
    </source>
</evidence>
<dbReference type="PANTHER" id="PTHR44936:SF9">
    <property type="entry name" value="SENSOR PROTEIN CREC"/>
    <property type="match status" value="1"/>
</dbReference>
<feature type="domain" description="HAMP" evidence="26">
    <location>
        <begin position="167"/>
        <end position="219"/>
    </location>
</feature>
<dbReference type="InterPro" id="IPR003594">
    <property type="entry name" value="HATPase_dom"/>
</dbReference>
<evidence type="ECO:0000256" key="24">
    <source>
        <dbReference type="SAM" id="Phobius"/>
    </source>
</evidence>
<evidence type="ECO:0000256" key="19">
    <source>
        <dbReference type="ARBA" id="ARBA00023026"/>
    </source>
</evidence>
<evidence type="ECO:0000256" key="21">
    <source>
        <dbReference type="ARBA" id="ARBA00040454"/>
    </source>
</evidence>
<dbReference type="Pfam" id="PF00672">
    <property type="entry name" value="HAMP"/>
    <property type="match status" value="1"/>
</dbReference>
<evidence type="ECO:0000256" key="18">
    <source>
        <dbReference type="ARBA" id="ARBA00023016"/>
    </source>
</evidence>
<dbReference type="PRINTS" id="PR00344">
    <property type="entry name" value="BCTRLSENSOR"/>
</dbReference>
<dbReference type="SMART" id="SM00388">
    <property type="entry name" value="HisKA"/>
    <property type="match status" value="1"/>
</dbReference>
<dbReference type="Pfam" id="PF02518">
    <property type="entry name" value="HATPase_c"/>
    <property type="match status" value="1"/>
</dbReference>
<evidence type="ECO:0000256" key="20">
    <source>
        <dbReference type="ARBA" id="ARBA00023211"/>
    </source>
</evidence>
<keyword evidence="17" id="KW-0902">Two-component regulatory system</keyword>
<evidence type="ECO:0000256" key="15">
    <source>
        <dbReference type="ARBA" id="ARBA00022912"/>
    </source>
</evidence>
<dbReference type="Gene3D" id="1.10.287.130">
    <property type="match status" value="1"/>
</dbReference>
<dbReference type="GO" id="GO:0005524">
    <property type="term" value="F:ATP binding"/>
    <property type="evidence" value="ECO:0007669"/>
    <property type="project" value="UniProtKB-KW"/>
</dbReference>
<evidence type="ECO:0000259" key="25">
    <source>
        <dbReference type="PROSITE" id="PS50109"/>
    </source>
</evidence>
<dbReference type="CDD" id="cd06225">
    <property type="entry name" value="HAMP"/>
    <property type="match status" value="1"/>
</dbReference>
<sequence>MRRSLVLLAVACTAMVTLAFLVPLGMVVREAARARAIADGERQAAALVPVLAITTEPERLEHALASIGAQGRVAIHLPDGDTLGTPRASADLLAAAARRNRAITTELGEGRLLLRPVVLDGGRSAVIEVYVPPEALTRGVGRSWAVLALLAVVLVIGSVLVTDRLGTRLVRATRRLGRAATELGAGDLGVRVEPDGPPELVAAGRAFNAMADRVVELLAAERELVADLSHRLRTPLTALRLSLGRLGPEAEPSRQALDRLEHEVDAIITAARARNTASPYSSGRRPAAGRAGDPSVGTAERAEAAGPPAGGGASGWCDAAQVLRERLEFWSALAEDQGRPWDLVGAASPVFVPVPATELTAVVDALLGNVFRHTAEGTAFTVTLHEGAEAVGILVADAGPGIRDPETALRRGASGAGSTGLGLDIARRLAESTGGTLKIDRSPVLGGASVQLWLRTAPQSTSPRRLRRRVRS</sequence>
<organism evidence="27 28">
    <name type="scientific">Thermopolyspora flexuosa</name>
    <dbReference type="NCBI Taxonomy" id="103836"/>
    <lineage>
        <taxon>Bacteria</taxon>
        <taxon>Bacillati</taxon>
        <taxon>Actinomycetota</taxon>
        <taxon>Actinomycetes</taxon>
        <taxon>Streptosporangiales</taxon>
        <taxon>Streptosporangiaceae</taxon>
        <taxon>Thermopolyspora</taxon>
    </lineage>
</organism>
<dbReference type="OrthoDB" id="3206505at2"/>
<keyword evidence="11 27" id="KW-0418">Kinase</keyword>
<keyword evidence="12" id="KW-0378">Hydrolase</keyword>
<keyword evidence="20" id="KW-0464">Manganese</keyword>
<dbReference type="EC" id="2.7.13.3" evidence="5"/>
<dbReference type="GO" id="GO:0000155">
    <property type="term" value="F:phosphorelay sensor kinase activity"/>
    <property type="evidence" value="ECO:0007669"/>
    <property type="project" value="InterPro"/>
</dbReference>
<dbReference type="SUPFAM" id="SSF55874">
    <property type="entry name" value="ATPase domain of HSP90 chaperone/DNA topoisomerase II/histidine kinase"/>
    <property type="match status" value="1"/>
</dbReference>
<dbReference type="InterPro" id="IPR036890">
    <property type="entry name" value="HATPase_C_sf"/>
</dbReference>
<dbReference type="SMART" id="SM00304">
    <property type="entry name" value="HAMP"/>
    <property type="match status" value="1"/>
</dbReference>
<dbReference type="InterPro" id="IPR003660">
    <property type="entry name" value="HAMP_dom"/>
</dbReference>
<keyword evidence="8" id="KW-0808">Transferase</keyword>
<comment type="cofactor">
    <cofactor evidence="3">
        <name>Mg(2+)</name>
        <dbReference type="ChEBI" id="CHEBI:18420"/>
    </cofactor>
</comment>
<dbReference type="Proteomes" id="UP000319213">
    <property type="component" value="Unassembled WGS sequence"/>
</dbReference>
<dbReference type="PROSITE" id="PS50109">
    <property type="entry name" value="HIS_KIN"/>
    <property type="match status" value="1"/>
</dbReference>
<dbReference type="AlphaFoldDB" id="A0A543IU75"/>
<feature type="region of interest" description="Disordered" evidence="23">
    <location>
        <begin position="275"/>
        <end position="314"/>
    </location>
</feature>
<keyword evidence="10" id="KW-0547">Nucleotide-binding</keyword>
<protein>
    <recommendedName>
        <fullName evidence="21">Signal transduction histidine-protein kinase/phosphatase MprB</fullName>
        <ecNumber evidence="5">2.7.13.3</ecNumber>
    </recommendedName>
    <alternativeName>
        <fullName evidence="22">Mycobacterial persistence regulator B</fullName>
    </alternativeName>
</protein>
<accession>A0A543IU75</accession>
<comment type="subcellular location">
    <subcellularLocation>
        <location evidence="4">Cell membrane</location>
        <topology evidence="4">Multi-pass membrane protein</topology>
    </subcellularLocation>
</comment>
<dbReference type="Gene3D" id="3.30.565.10">
    <property type="entry name" value="Histidine kinase-like ATPase, C-terminal domain"/>
    <property type="match status" value="1"/>
</dbReference>
<keyword evidence="16 24" id="KW-1133">Transmembrane helix</keyword>
<dbReference type="Pfam" id="PF00512">
    <property type="entry name" value="HisKA"/>
    <property type="match status" value="1"/>
</dbReference>
<keyword evidence="28" id="KW-1185">Reference proteome</keyword>
<dbReference type="SMART" id="SM00387">
    <property type="entry name" value="HATPase_c"/>
    <property type="match status" value="1"/>
</dbReference>
<evidence type="ECO:0000256" key="23">
    <source>
        <dbReference type="SAM" id="MobiDB-lite"/>
    </source>
</evidence>
<proteinExistence type="predicted"/>
<dbReference type="PROSITE" id="PS50885">
    <property type="entry name" value="HAMP"/>
    <property type="match status" value="1"/>
</dbReference>
<keyword evidence="14" id="KW-0460">Magnesium</keyword>